<dbReference type="PANTHER" id="PTHR22870:SF408">
    <property type="entry name" value="OS09G0560450 PROTEIN"/>
    <property type="match status" value="1"/>
</dbReference>
<comment type="caution">
    <text evidence="4">The sequence shown here is derived from an EMBL/GenBank/DDBJ whole genome shotgun (WGS) entry which is preliminary data.</text>
</comment>
<accession>A0A9W6XLC1</accession>
<evidence type="ECO:0000313" key="4">
    <source>
        <dbReference type="EMBL" id="GMF40879.1"/>
    </source>
</evidence>
<evidence type="ECO:0000313" key="5">
    <source>
        <dbReference type="Proteomes" id="UP001165121"/>
    </source>
</evidence>
<dbReference type="Gene3D" id="2.130.10.30">
    <property type="entry name" value="Regulator of chromosome condensation 1/beta-lactamase-inhibitor protein II"/>
    <property type="match status" value="2"/>
</dbReference>
<gene>
    <name evidence="4" type="ORF">Pfra01_001270600</name>
</gene>
<dbReference type="EMBL" id="BSXT01001290">
    <property type="protein sequence ID" value="GMF40879.1"/>
    <property type="molecule type" value="Genomic_DNA"/>
</dbReference>
<dbReference type="InterPro" id="IPR000408">
    <property type="entry name" value="Reg_chr_condens"/>
</dbReference>
<keyword evidence="5" id="KW-1185">Reference proteome</keyword>
<dbReference type="AlphaFoldDB" id="A0A9W6XLC1"/>
<dbReference type="InterPro" id="IPR058923">
    <property type="entry name" value="RCC1-like_dom"/>
</dbReference>
<dbReference type="InterPro" id="IPR051210">
    <property type="entry name" value="Ub_ligase/GEF_domain"/>
</dbReference>
<feature type="domain" description="RCC1-like" evidence="3">
    <location>
        <begin position="113"/>
        <end position="329"/>
    </location>
</feature>
<dbReference type="PANTHER" id="PTHR22870">
    <property type="entry name" value="REGULATOR OF CHROMOSOME CONDENSATION"/>
    <property type="match status" value="1"/>
</dbReference>
<organism evidence="4 5">
    <name type="scientific">Phytophthora fragariaefolia</name>
    <dbReference type="NCBI Taxonomy" id="1490495"/>
    <lineage>
        <taxon>Eukaryota</taxon>
        <taxon>Sar</taxon>
        <taxon>Stramenopiles</taxon>
        <taxon>Oomycota</taxon>
        <taxon>Peronosporomycetes</taxon>
        <taxon>Peronosporales</taxon>
        <taxon>Peronosporaceae</taxon>
        <taxon>Phytophthora</taxon>
    </lineage>
</organism>
<protein>
    <submittedName>
        <fullName evidence="4">Unnamed protein product</fullName>
    </submittedName>
</protein>
<evidence type="ECO:0000259" key="3">
    <source>
        <dbReference type="Pfam" id="PF25390"/>
    </source>
</evidence>
<dbReference type="OrthoDB" id="5370059at2759"/>
<feature type="repeat" description="RCC1" evidence="2">
    <location>
        <begin position="142"/>
        <end position="194"/>
    </location>
</feature>
<dbReference type="Proteomes" id="UP001165121">
    <property type="component" value="Unassembled WGS sequence"/>
</dbReference>
<dbReference type="InterPro" id="IPR009091">
    <property type="entry name" value="RCC1/BLIP-II"/>
</dbReference>
<sequence length="340" mass="36788">MTSISSCSRRSCQVRCPSDAVHEWWWSDYSGQGGTGQLGLGNEDDFALPQLWDNAQVSLTVRWSSFLRKHVRDIDVVCAANCQYSSYWSWHLSRPVAAIVQVGDKVAEAALIVQVPLQLLGALRVASIACGWKHSLLATVDGEVFSWGSGRHGQLGLGDGILKTESPVCIEALNGAAITNVFCGWEHSVFRSSSGEVFTCGNNRHGQLGVQNSMSAAADTPRERRKQVIALPVRVADPHNKCLALRTAQIGCGWHYVLCLTEGGNLVTWGKGSHGQLGLGELENAYEPQIVGFTYPVQQIACGSEHSMVVTSTGDLYTCGWGEHGNLGTPLLFSHCLFVS</sequence>
<proteinExistence type="predicted"/>
<dbReference type="PRINTS" id="PR00633">
    <property type="entry name" value="RCCNDNSATION"/>
</dbReference>
<dbReference type="PROSITE" id="PS00626">
    <property type="entry name" value="RCC1_2"/>
    <property type="match status" value="1"/>
</dbReference>
<evidence type="ECO:0000256" key="1">
    <source>
        <dbReference type="ARBA" id="ARBA00022737"/>
    </source>
</evidence>
<reference evidence="4" key="1">
    <citation type="submission" date="2023-04" db="EMBL/GenBank/DDBJ databases">
        <title>Phytophthora fragariaefolia NBRC 109709.</title>
        <authorList>
            <person name="Ichikawa N."/>
            <person name="Sato H."/>
            <person name="Tonouchi N."/>
        </authorList>
    </citation>
    <scope>NUCLEOTIDE SEQUENCE</scope>
    <source>
        <strain evidence="4">NBRC 109709</strain>
    </source>
</reference>
<evidence type="ECO:0000256" key="2">
    <source>
        <dbReference type="PROSITE-ProRule" id="PRU00235"/>
    </source>
</evidence>
<feature type="repeat" description="RCC1" evidence="2">
    <location>
        <begin position="195"/>
        <end position="263"/>
    </location>
</feature>
<feature type="repeat" description="RCC1" evidence="2">
    <location>
        <begin position="264"/>
        <end position="313"/>
    </location>
</feature>
<name>A0A9W6XLC1_9STRA</name>
<dbReference type="Pfam" id="PF25390">
    <property type="entry name" value="WD40_RLD"/>
    <property type="match status" value="1"/>
</dbReference>
<dbReference type="SUPFAM" id="SSF50985">
    <property type="entry name" value="RCC1/BLIP-II"/>
    <property type="match status" value="1"/>
</dbReference>
<dbReference type="PROSITE" id="PS50012">
    <property type="entry name" value="RCC1_3"/>
    <property type="match status" value="3"/>
</dbReference>
<keyword evidence="1" id="KW-0677">Repeat</keyword>